<dbReference type="InterPro" id="IPR050004">
    <property type="entry name" value="HmfB-like"/>
</dbReference>
<evidence type="ECO:0000256" key="1">
    <source>
        <dbReference type="ARBA" id="ARBA00004286"/>
    </source>
</evidence>
<dbReference type="NCBIfam" id="NF043032">
    <property type="entry name" value="archaea_histone"/>
    <property type="match status" value="1"/>
</dbReference>
<organism evidence="8">
    <name type="scientific">Candidatus Methanophaga sp. ANME-1 ERB7</name>
    <dbReference type="NCBI Taxonomy" id="2759913"/>
    <lineage>
        <taxon>Archaea</taxon>
        <taxon>Methanobacteriati</taxon>
        <taxon>Methanobacteriota</taxon>
        <taxon>Stenosarchaea group</taxon>
        <taxon>Methanomicrobia</taxon>
        <taxon>Candidatus Methanophagales</taxon>
        <taxon>Candidatus Methanophagaceae</taxon>
        <taxon>Candidatus Methanophaga</taxon>
    </lineage>
</organism>
<feature type="domain" description="Transcription factor CBF/NF-Y/archaeal histone" evidence="7">
    <location>
        <begin position="6"/>
        <end position="67"/>
    </location>
</feature>
<dbReference type="PANTHER" id="PTHR47828:SF1">
    <property type="entry name" value="ARCHAEAL HISTONE A"/>
    <property type="match status" value="1"/>
</dbReference>
<evidence type="ECO:0000256" key="3">
    <source>
        <dbReference type="ARBA" id="ARBA00008264"/>
    </source>
</evidence>
<dbReference type="EMBL" id="MT631668">
    <property type="protein sequence ID" value="QNO56786.1"/>
    <property type="molecule type" value="Genomic_DNA"/>
</dbReference>
<dbReference type="SUPFAM" id="SSF47113">
    <property type="entry name" value="Histone-fold"/>
    <property type="match status" value="1"/>
</dbReference>
<dbReference type="GO" id="GO:0046982">
    <property type="term" value="F:protein heterodimerization activity"/>
    <property type="evidence" value="ECO:0007669"/>
    <property type="project" value="InterPro"/>
</dbReference>
<dbReference type="Gene3D" id="1.10.20.10">
    <property type="entry name" value="Histone, subunit A"/>
    <property type="match status" value="1"/>
</dbReference>
<evidence type="ECO:0000256" key="4">
    <source>
        <dbReference type="ARBA" id="ARBA00022454"/>
    </source>
</evidence>
<sequence>MIKMSELPIAPVTRLIRNAGAERVSEDASQELIRLLEAEAEKIAVKAVHLARHAKRKTVTREDIAEATK</sequence>
<dbReference type="InterPro" id="IPR003958">
    <property type="entry name" value="CBFA_NFYB_domain"/>
</dbReference>
<comment type="similarity">
    <text evidence="3">Belongs to the archaeal histone HMF family.</text>
</comment>
<name>A0A7G9Z952_9EURY</name>
<dbReference type="GO" id="GO:0003677">
    <property type="term" value="F:DNA binding"/>
    <property type="evidence" value="ECO:0007669"/>
    <property type="project" value="UniProtKB-KW"/>
</dbReference>
<evidence type="ECO:0000313" key="8">
    <source>
        <dbReference type="EMBL" id="QNO56786.1"/>
    </source>
</evidence>
<comment type="subcellular location">
    <subcellularLocation>
        <location evidence="1">Chromosome</location>
    </subcellularLocation>
    <subcellularLocation>
        <location evidence="2">Cytoplasm</location>
    </subcellularLocation>
</comment>
<evidence type="ECO:0000259" key="7">
    <source>
        <dbReference type="Pfam" id="PF00808"/>
    </source>
</evidence>
<keyword evidence="4" id="KW-0158">Chromosome</keyword>
<dbReference type="PANTHER" id="PTHR47828">
    <property type="entry name" value="ARCHAEAL HISTONE A"/>
    <property type="match status" value="1"/>
</dbReference>
<keyword evidence="5" id="KW-0963">Cytoplasm</keyword>
<dbReference type="CDD" id="cd22909">
    <property type="entry name" value="HFD_archaea_histone-like"/>
    <property type="match status" value="1"/>
</dbReference>
<dbReference type="InterPro" id="IPR009072">
    <property type="entry name" value="Histone-fold"/>
</dbReference>
<gene>
    <name evidence="8" type="primary">hfoA2</name>
    <name evidence="8" type="ORF">AEDKGFPA_00008</name>
</gene>
<proteinExistence type="inferred from homology"/>
<dbReference type="GO" id="GO:0005737">
    <property type="term" value="C:cytoplasm"/>
    <property type="evidence" value="ECO:0007669"/>
    <property type="project" value="UniProtKB-SubCell"/>
</dbReference>
<dbReference type="InterPro" id="IPR050947">
    <property type="entry name" value="Archaeal_histone_HMF"/>
</dbReference>
<keyword evidence="6" id="KW-0238">DNA-binding</keyword>
<reference evidence="8" key="1">
    <citation type="submission" date="2020-06" db="EMBL/GenBank/DDBJ databases">
        <title>Unique genomic features of the anaerobic methanotrophic archaea.</title>
        <authorList>
            <person name="Chadwick G.L."/>
            <person name="Skennerton C.T."/>
            <person name="Laso-Perez R."/>
            <person name="Leu A.O."/>
            <person name="Speth D.R."/>
            <person name="Yu H."/>
            <person name="Morgan-Lang C."/>
            <person name="Hatzenpichler R."/>
            <person name="Goudeau D."/>
            <person name="Malmstrom R."/>
            <person name="Brazelton W.J."/>
            <person name="Woyke T."/>
            <person name="Hallam S.J."/>
            <person name="Tyson G.W."/>
            <person name="Wegener G."/>
            <person name="Boetius A."/>
            <person name="Orphan V."/>
        </authorList>
    </citation>
    <scope>NUCLEOTIDE SEQUENCE</scope>
</reference>
<protein>
    <submittedName>
        <fullName evidence="8">Archaeal histone A2</fullName>
    </submittedName>
</protein>
<dbReference type="GO" id="GO:0005694">
    <property type="term" value="C:chromosome"/>
    <property type="evidence" value="ECO:0007669"/>
    <property type="project" value="UniProtKB-SubCell"/>
</dbReference>
<evidence type="ECO:0000256" key="2">
    <source>
        <dbReference type="ARBA" id="ARBA00004496"/>
    </source>
</evidence>
<evidence type="ECO:0000256" key="5">
    <source>
        <dbReference type="ARBA" id="ARBA00022490"/>
    </source>
</evidence>
<evidence type="ECO:0000256" key="6">
    <source>
        <dbReference type="ARBA" id="ARBA00023125"/>
    </source>
</evidence>
<dbReference type="AlphaFoldDB" id="A0A7G9Z952"/>
<dbReference type="Pfam" id="PF00808">
    <property type="entry name" value="CBFD_NFYB_HMF"/>
    <property type="match status" value="1"/>
</dbReference>
<accession>A0A7G9Z952</accession>